<keyword evidence="4" id="KW-1185">Reference proteome</keyword>
<feature type="region of interest" description="Disordered" evidence="1">
    <location>
        <begin position="1"/>
        <end position="20"/>
    </location>
</feature>
<comment type="caution">
    <text evidence="3">The sequence shown here is derived from an EMBL/GenBank/DDBJ whole genome shotgun (WGS) entry which is preliminary data.</text>
</comment>
<protein>
    <submittedName>
        <fullName evidence="3">Uncharacterized protein</fullName>
    </submittedName>
</protein>
<gene>
    <name evidence="3" type="ORF">Bpfe_023165</name>
</gene>
<reference evidence="3" key="1">
    <citation type="journal article" date="2023" name="PLoS Negl. Trop. Dis.">
        <title>A genome sequence for Biomphalaria pfeifferi, the major vector snail for the human-infecting parasite Schistosoma mansoni.</title>
        <authorList>
            <person name="Bu L."/>
            <person name="Lu L."/>
            <person name="Laidemitt M.R."/>
            <person name="Zhang S.M."/>
            <person name="Mutuku M."/>
            <person name="Mkoji G."/>
            <person name="Steinauer M."/>
            <person name="Loker E.S."/>
        </authorList>
    </citation>
    <scope>NUCLEOTIDE SEQUENCE</scope>
    <source>
        <strain evidence="3">KasaAsao</strain>
    </source>
</reference>
<sequence length="108" mass="12716">MFVDKQEREEKTTNDQDWSSKDKTCVHSTTVKLLFHLVLVLLVTIVIFALLLLQQKVSRKNTAVTFPTAFDKQLYQNINTSENPNCVLYEQTFPEKWCVFRTIEFLKQ</sequence>
<evidence type="ECO:0000256" key="2">
    <source>
        <dbReference type="SAM" id="Phobius"/>
    </source>
</evidence>
<feature type="non-terminal residue" evidence="3">
    <location>
        <position position="1"/>
    </location>
</feature>
<proteinExistence type="predicted"/>
<evidence type="ECO:0000256" key="1">
    <source>
        <dbReference type="SAM" id="MobiDB-lite"/>
    </source>
</evidence>
<dbReference type="Proteomes" id="UP001233172">
    <property type="component" value="Unassembled WGS sequence"/>
</dbReference>
<dbReference type="EMBL" id="JASAOG010000151">
    <property type="protein sequence ID" value="KAK0047458.1"/>
    <property type="molecule type" value="Genomic_DNA"/>
</dbReference>
<dbReference type="AlphaFoldDB" id="A0AAD8B3R5"/>
<feature type="transmembrane region" description="Helical" evidence="2">
    <location>
        <begin position="33"/>
        <end position="53"/>
    </location>
</feature>
<evidence type="ECO:0000313" key="3">
    <source>
        <dbReference type="EMBL" id="KAK0047458.1"/>
    </source>
</evidence>
<accession>A0AAD8B3R5</accession>
<evidence type="ECO:0000313" key="4">
    <source>
        <dbReference type="Proteomes" id="UP001233172"/>
    </source>
</evidence>
<keyword evidence="2" id="KW-0812">Transmembrane</keyword>
<organism evidence="3 4">
    <name type="scientific">Biomphalaria pfeifferi</name>
    <name type="common">Bloodfluke planorb</name>
    <name type="synonym">Freshwater snail</name>
    <dbReference type="NCBI Taxonomy" id="112525"/>
    <lineage>
        <taxon>Eukaryota</taxon>
        <taxon>Metazoa</taxon>
        <taxon>Spiralia</taxon>
        <taxon>Lophotrochozoa</taxon>
        <taxon>Mollusca</taxon>
        <taxon>Gastropoda</taxon>
        <taxon>Heterobranchia</taxon>
        <taxon>Euthyneura</taxon>
        <taxon>Panpulmonata</taxon>
        <taxon>Hygrophila</taxon>
        <taxon>Lymnaeoidea</taxon>
        <taxon>Planorbidae</taxon>
        <taxon>Biomphalaria</taxon>
    </lineage>
</organism>
<keyword evidence="2" id="KW-1133">Transmembrane helix</keyword>
<name>A0AAD8B3R5_BIOPF</name>
<reference evidence="3" key="2">
    <citation type="submission" date="2023-04" db="EMBL/GenBank/DDBJ databases">
        <authorList>
            <person name="Bu L."/>
            <person name="Lu L."/>
            <person name="Laidemitt M.R."/>
            <person name="Zhang S.M."/>
            <person name="Mutuku M."/>
            <person name="Mkoji G."/>
            <person name="Steinauer M."/>
            <person name="Loker E.S."/>
        </authorList>
    </citation>
    <scope>NUCLEOTIDE SEQUENCE</scope>
    <source>
        <strain evidence="3">KasaAsao</strain>
        <tissue evidence="3">Whole Snail</tissue>
    </source>
</reference>
<keyword evidence="2" id="KW-0472">Membrane</keyword>